<proteinExistence type="predicted"/>
<evidence type="ECO:0000313" key="1">
    <source>
        <dbReference type="EMBL" id="KKL79322.1"/>
    </source>
</evidence>
<protein>
    <submittedName>
        <fullName evidence="1">Uncharacterized protein</fullName>
    </submittedName>
</protein>
<gene>
    <name evidence="1" type="ORF">LCGC14_2016000</name>
</gene>
<accession>A0A0F9HW55</accession>
<organism evidence="1">
    <name type="scientific">marine sediment metagenome</name>
    <dbReference type="NCBI Taxonomy" id="412755"/>
    <lineage>
        <taxon>unclassified sequences</taxon>
        <taxon>metagenomes</taxon>
        <taxon>ecological metagenomes</taxon>
    </lineage>
</organism>
<name>A0A0F9HW55_9ZZZZ</name>
<comment type="caution">
    <text evidence="1">The sequence shown here is derived from an EMBL/GenBank/DDBJ whole genome shotgun (WGS) entry which is preliminary data.</text>
</comment>
<dbReference type="EMBL" id="LAZR01023204">
    <property type="protein sequence ID" value="KKL79322.1"/>
    <property type="molecule type" value="Genomic_DNA"/>
</dbReference>
<sequence length="133" mass="15440">MIETGAIHIWAGFEHAMNNVHPYGGDITEVYPQHLVPDKPIGDPWIQAGKTLYALLKQFCLVNDVCASVDGRQLGEWMNEYRFFHKCDIRIYKNESIYNETTEAVLLPIFQSRESEKLFRKIENAIHRDKGEE</sequence>
<dbReference type="AlphaFoldDB" id="A0A0F9HW55"/>
<reference evidence="1" key="1">
    <citation type="journal article" date="2015" name="Nature">
        <title>Complex archaea that bridge the gap between prokaryotes and eukaryotes.</title>
        <authorList>
            <person name="Spang A."/>
            <person name="Saw J.H."/>
            <person name="Jorgensen S.L."/>
            <person name="Zaremba-Niedzwiedzka K."/>
            <person name="Martijn J."/>
            <person name="Lind A.E."/>
            <person name="van Eijk R."/>
            <person name="Schleper C."/>
            <person name="Guy L."/>
            <person name="Ettema T.J."/>
        </authorList>
    </citation>
    <scope>NUCLEOTIDE SEQUENCE</scope>
</reference>